<reference evidence="1" key="1">
    <citation type="submission" date="2018-05" db="EMBL/GenBank/DDBJ databases">
        <authorList>
            <person name="Lanie J.A."/>
            <person name="Ng W.-L."/>
            <person name="Kazmierczak K.M."/>
            <person name="Andrzejewski T.M."/>
            <person name="Davidsen T.M."/>
            <person name="Wayne K.J."/>
            <person name="Tettelin H."/>
            <person name="Glass J.I."/>
            <person name="Rusch D."/>
            <person name="Podicherti R."/>
            <person name="Tsui H.-C.T."/>
            <person name="Winkler M.E."/>
        </authorList>
    </citation>
    <scope>NUCLEOTIDE SEQUENCE</scope>
</reference>
<gene>
    <name evidence="1" type="ORF">METZ01_LOCUS313492</name>
</gene>
<feature type="non-terminal residue" evidence="1">
    <location>
        <position position="1"/>
    </location>
</feature>
<protein>
    <recommendedName>
        <fullName evidence="2">Lipoyl-binding domain-containing protein</fullName>
    </recommendedName>
</protein>
<dbReference type="AlphaFoldDB" id="A0A382NJH1"/>
<evidence type="ECO:0008006" key="2">
    <source>
        <dbReference type="Google" id="ProtNLM"/>
    </source>
</evidence>
<evidence type="ECO:0000313" key="1">
    <source>
        <dbReference type="EMBL" id="SVC60638.1"/>
    </source>
</evidence>
<name>A0A382NJH1_9ZZZZ</name>
<sequence length="23" mass="2541">MAFEVQLPHVGESVTEAVIGKWL</sequence>
<organism evidence="1">
    <name type="scientific">marine metagenome</name>
    <dbReference type="NCBI Taxonomy" id="408172"/>
    <lineage>
        <taxon>unclassified sequences</taxon>
        <taxon>metagenomes</taxon>
        <taxon>ecological metagenomes</taxon>
    </lineage>
</organism>
<dbReference type="EMBL" id="UINC01100520">
    <property type="protein sequence ID" value="SVC60638.1"/>
    <property type="molecule type" value="Genomic_DNA"/>
</dbReference>
<proteinExistence type="predicted"/>
<feature type="non-terminal residue" evidence="1">
    <location>
        <position position="23"/>
    </location>
</feature>
<accession>A0A382NJH1</accession>